<dbReference type="Proteomes" id="UP000001876">
    <property type="component" value="Unassembled WGS sequence"/>
</dbReference>
<evidence type="ECO:0000313" key="6">
    <source>
        <dbReference type="Proteomes" id="UP000001876"/>
    </source>
</evidence>
<dbReference type="Pfam" id="PF07496">
    <property type="entry name" value="zf-CW"/>
    <property type="match status" value="1"/>
</dbReference>
<dbReference type="PANTHER" id="PTHR46245">
    <property type="entry name" value="B3 DOMAIN-CONTAINING PROTEIN OS07G0563300"/>
    <property type="match status" value="1"/>
</dbReference>
<dbReference type="PANTHER" id="PTHR46245:SF2">
    <property type="entry name" value="B3 DOMAIN-CONTAINING TRANSCRIPTION REPRESSOR VAL2"/>
    <property type="match status" value="1"/>
</dbReference>
<dbReference type="GeneID" id="9688791"/>
<evidence type="ECO:0000256" key="1">
    <source>
        <dbReference type="ARBA" id="ARBA00022723"/>
    </source>
</evidence>
<evidence type="ECO:0000256" key="2">
    <source>
        <dbReference type="ARBA" id="ARBA00022771"/>
    </source>
</evidence>
<reference evidence="5 6" key="1">
    <citation type="journal article" date="2009" name="Science">
        <title>Green evolution and dynamic adaptations revealed by genomes of the marine picoeukaryotes Micromonas.</title>
        <authorList>
            <person name="Worden A.Z."/>
            <person name="Lee J.H."/>
            <person name="Mock T."/>
            <person name="Rouze P."/>
            <person name="Simmons M.P."/>
            <person name="Aerts A.L."/>
            <person name="Allen A.E."/>
            <person name="Cuvelier M.L."/>
            <person name="Derelle E."/>
            <person name="Everett M.V."/>
            <person name="Foulon E."/>
            <person name="Grimwood J."/>
            <person name="Gundlach H."/>
            <person name="Henrissat B."/>
            <person name="Napoli C."/>
            <person name="McDonald S.M."/>
            <person name="Parker M.S."/>
            <person name="Rombauts S."/>
            <person name="Salamov A."/>
            <person name="Von Dassow P."/>
            <person name="Badger J.H."/>
            <person name="Coutinho P.M."/>
            <person name="Demir E."/>
            <person name="Dubchak I."/>
            <person name="Gentemann C."/>
            <person name="Eikrem W."/>
            <person name="Gready J.E."/>
            <person name="John U."/>
            <person name="Lanier W."/>
            <person name="Lindquist E.A."/>
            <person name="Lucas S."/>
            <person name="Mayer K.F."/>
            <person name="Moreau H."/>
            <person name="Not F."/>
            <person name="Otillar R."/>
            <person name="Panaud O."/>
            <person name="Pangilinan J."/>
            <person name="Paulsen I."/>
            <person name="Piegu B."/>
            <person name="Poliakov A."/>
            <person name="Robbens S."/>
            <person name="Schmutz J."/>
            <person name="Toulza E."/>
            <person name="Wyss T."/>
            <person name="Zelensky A."/>
            <person name="Zhou K."/>
            <person name="Armbrust E.V."/>
            <person name="Bhattacharya D."/>
            <person name="Goodenough U.W."/>
            <person name="Van de Peer Y."/>
            <person name="Grigoriev I.V."/>
        </authorList>
    </citation>
    <scope>NUCLEOTIDE SEQUENCE [LARGE SCALE GENOMIC DNA]</scope>
    <source>
        <strain evidence="5 6">CCMP1545</strain>
    </source>
</reference>
<accession>C1N5F2</accession>
<proteinExistence type="predicted"/>
<name>C1N5F2_MICPC</name>
<dbReference type="PROSITE" id="PS51050">
    <property type="entry name" value="ZF_CW"/>
    <property type="match status" value="1"/>
</dbReference>
<dbReference type="EMBL" id="GG663748">
    <property type="protein sequence ID" value="EEH52680.1"/>
    <property type="molecule type" value="Genomic_DNA"/>
</dbReference>
<sequence>MAPSTYSDALRALLSPLTSDQWVQCDSCEIWRRVPKRIADALGDDEQWFCNLNPYDYFNRCDAPQEIEDDEIDVVLQAQAAAEEYKLAAVERAAAEKAEKAAAAAAAAAREHVSYNMSVTDGNQTRRQFQARSIHWSPYDRVGVVNADP</sequence>
<dbReference type="GO" id="GO:0008270">
    <property type="term" value="F:zinc ion binding"/>
    <property type="evidence" value="ECO:0007669"/>
    <property type="project" value="UniProtKB-KW"/>
</dbReference>
<evidence type="ECO:0000256" key="3">
    <source>
        <dbReference type="ARBA" id="ARBA00022833"/>
    </source>
</evidence>
<evidence type="ECO:0000259" key="4">
    <source>
        <dbReference type="PROSITE" id="PS51050"/>
    </source>
</evidence>
<dbReference type="STRING" id="564608.C1N5F2"/>
<dbReference type="AlphaFoldDB" id="C1N5F2"/>
<keyword evidence="3" id="KW-0862">Zinc</keyword>
<dbReference type="KEGG" id="mpp:MICPUCDRAFT_42869"/>
<keyword evidence="6" id="KW-1185">Reference proteome</keyword>
<dbReference type="Gene3D" id="3.30.40.100">
    <property type="match status" value="1"/>
</dbReference>
<keyword evidence="1" id="KW-0479">Metal-binding</keyword>
<feature type="domain" description="CW-type" evidence="4">
    <location>
        <begin position="16"/>
        <end position="69"/>
    </location>
</feature>
<dbReference type="InterPro" id="IPR011124">
    <property type="entry name" value="Znf_CW"/>
</dbReference>
<gene>
    <name evidence="5" type="ORF">MICPUCDRAFT_42869</name>
</gene>
<dbReference type="OrthoDB" id="2422440at2759"/>
<dbReference type="RefSeq" id="XP_003063544.1">
    <property type="nucleotide sequence ID" value="XM_003063498.1"/>
</dbReference>
<evidence type="ECO:0000313" key="5">
    <source>
        <dbReference type="EMBL" id="EEH52680.1"/>
    </source>
</evidence>
<protein>
    <submittedName>
        <fullName evidence="5">Predicted protein</fullName>
    </submittedName>
</protein>
<organism evidence="6">
    <name type="scientific">Micromonas pusilla (strain CCMP1545)</name>
    <name type="common">Picoplanktonic green alga</name>
    <dbReference type="NCBI Taxonomy" id="564608"/>
    <lineage>
        <taxon>Eukaryota</taxon>
        <taxon>Viridiplantae</taxon>
        <taxon>Chlorophyta</taxon>
        <taxon>Mamiellophyceae</taxon>
        <taxon>Mamiellales</taxon>
        <taxon>Mamiellaceae</taxon>
        <taxon>Micromonas</taxon>
    </lineage>
</organism>
<keyword evidence="2" id="KW-0863">Zinc-finger</keyword>